<keyword evidence="3" id="KW-0862">Zinc</keyword>
<evidence type="ECO:0000313" key="8">
    <source>
        <dbReference type="RefSeq" id="XP_035547145.1"/>
    </source>
</evidence>
<gene>
    <name evidence="8" type="primary">LOC118348774</name>
    <name evidence="7" type="synonym">LOC118348773</name>
</gene>
<evidence type="ECO:0000256" key="2">
    <source>
        <dbReference type="ARBA" id="ARBA00022771"/>
    </source>
</evidence>
<evidence type="ECO:0000313" key="6">
    <source>
        <dbReference type="Proteomes" id="UP000235220"/>
    </source>
</evidence>
<dbReference type="KEGG" id="jre:118348774"/>
<evidence type="ECO:0000259" key="5">
    <source>
        <dbReference type="PROSITE" id="PS50089"/>
    </source>
</evidence>
<protein>
    <submittedName>
        <fullName evidence="7 8">E3 ubiquitin-protein ligase RNF181-like</fullName>
    </submittedName>
</protein>
<evidence type="ECO:0000313" key="7">
    <source>
        <dbReference type="RefSeq" id="XP_035547141.1"/>
    </source>
</evidence>
<dbReference type="GeneID" id="118348774"/>
<dbReference type="CDD" id="cd16454">
    <property type="entry name" value="RING-H2_PA-TM-RING"/>
    <property type="match status" value="1"/>
</dbReference>
<dbReference type="RefSeq" id="XP_035547141.1">
    <property type="nucleotide sequence ID" value="XM_035691248.1"/>
</dbReference>
<organism evidence="6 8">
    <name type="scientific">Juglans regia</name>
    <name type="common">English walnut</name>
    <dbReference type="NCBI Taxonomy" id="51240"/>
    <lineage>
        <taxon>Eukaryota</taxon>
        <taxon>Viridiplantae</taxon>
        <taxon>Streptophyta</taxon>
        <taxon>Embryophyta</taxon>
        <taxon>Tracheophyta</taxon>
        <taxon>Spermatophyta</taxon>
        <taxon>Magnoliopsida</taxon>
        <taxon>eudicotyledons</taxon>
        <taxon>Gunneridae</taxon>
        <taxon>Pentapetalae</taxon>
        <taxon>rosids</taxon>
        <taxon>fabids</taxon>
        <taxon>Fagales</taxon>
        <taxon>Juglandaceae</taxon>
        <taxon>Juglans</taxon>
    </lineage>
</organism>
<dbReference type="Gene3D" id="3.30.40.10">
    <property type="entry name" value="Zinc/RING finger domain, C3HC4 (zinc finger)"/>
    <property type="match status" value="1"/>
</dbReference>
<dbReference type="Pfam" id="PF13639">
    <property type="entry name" value="zf-RING_2"/>
    <property type="match status" value="1"/>
</dbReference>
<keyword evidence="6" id="KW-1185">Reference proteome</keyword>
<evidence type="ECO:0000256" key="4">
    <source>
        <dbReference type="PROSITE-ProRule" id="PRU00175"/>
    </source>
</evidence>
<evidence type="ECO:0000256" key="1">
    <source>
        <dbReference type="ARBA" id="ARBA00022723"/>
    </source>
</evidence>
<dbReference type="InterPro" id="IPR051834">
    <property type="entry name" value="RING_finger_E3_ligase"/>
</dbReference>
<dbReference type="SMART" id="SM00184">
    <property type="entry name" value="RING"/>
    <property type="match status" value="1"/>
</dbReference>
<keyword evidence="2 4" id="KW-0863">Zinc-finger</keyword>
<keyword evidence="1" id="KW-0479">Metal-binding</keyword>
<name>A0A6P9EFT7_JUGRE</name>
<dbReference type="SUPFAM" id="SSF57850">
    <property type="entry name" value="RING/U-box"/>
    <property type="match status" value="1"/>
</dbReference>
<reference evidence="7 8" key="1">
    <citation type="submission" date="2025-04" db="UniProtKB">
        <authorList>
            <consortium name="RefSeq"/>
        </authorList>
    </citation>
    <scope>IDENTIFICATION</scope>
    <source>
        <tissue evidence="7 8">Leaves</tissue>
    </source>
</reference>
<dbReference type="OrthoDB" id="21204at2759"/>
<dbReference type="GO" id="GO:0008270">
    <property type="term" value="F:zinc ion binding"/>
    <property type="evidence" value="ECO:0007669"/>
    <property type="project" value="UniProtKB-KW"/>
</dbReference>
<dbReference type="Proteomes" id="UP000235220">
    <property type="component" value="Chromosome 1"/>
</dbReference>
<dbReference type="InterPro" id="IPR013083">
    <property type="entry name" value="Znf_RING/FYVE/PHD"/>
</dbReference>
<evidence type="ECO:0000256" key="3">
    <source>
        <dbReference type="ARBA" id="ARBA00022833"/>
    </source>
</evidence>
<dbReference type="KEGG" id="jre:118348773"/>
<sequence length="105" mass="11456">MAAVSSESYTMTTYPIDLLFDLDEVLTLPEDYSGSQIAEPTSLVIMNMPTVTTTEVCSVCIESFRSGEGGKQVPCGHVYHETCIASWLSRHNSCPLCRCEISGNV</sequence>
<dbReference type="RefSeq" id="XP_035547145.1">
    <property type="nucleotide sequence ID" value="XM_035691252.1"/>
</dbReference>
<dbReference type="InterPro" id="IPR001841">
    <property type="entry name" value="Znf_RING"/>
</dbReference>
<dbReference type="PANTHER" id="PTHR45931:SF16">
    <property type="entry name" value="RING_U-BOX SUPERFAMILY PROTEIN"/>
    <property type="match status" value="1"/>
</dbReference>
<proteinExistence type="predicted"/>
<accession>A0A6P9EFT7</accession>
<dbReference type="PANTHER" id="PTHR45931">
    <property type="entry name" value="SI:CH211-59O9.10"/>
    <property type="match status" value="1"/>
</dbReference>
<dbReference type="PROSITE" id="PS50089">
    <property type="entry name" value="ZF_RING_2"/>
    <property type="match status" value="1"/>
</dbReference>
<dbReference type="AlphaFoldDB" id="A0A6P9EFT7"/>
<feature type="domain" description="RING-type" evidence="5">
    <location>
        <begin position="57"/>
        <end position="98"/>
    </location>
</feature>